<evidence type="ECO:0000313" key="5">
    <source>
        <dbReference type="Proteomes" id="UP000029643"/>
    </source>
</evidence>
<protein>
    <submittedName>
        <fullName evidence="4">D-alanine-D-alanine ligase</fullName>
        <ecNumber evidence="4">6.3.2.4</ecNumber>
    </submittedName>
</protein>
<dbReference type="GO" id="GO:0046872">
    <property type="term" value="F:metal ion binding"/>
    <property type="evidence" value="ECO:0007669"/>
    <property type="project" value="InterPro"/>
</dbReference>
<dbReference type="SUPFAM" id="SSF56059">
    <property type="entry name" value="Glutathione synthetase ATP-binding domain-like"/>
    <property type="match status" value="1"/>
</dbReference>
<accession>A0A090WWV8</accession>
<evidence type="ECO:0000256" key="2">
    <source>
        <dbReference type="PROSITE-ProRule" id="PRU00409"/>
    </source>
</evidence>
<name>A0A090WWV8_9FLAO</name>
<dbReference type="AlphaFoldDB" id="A0A090WWV8"/>
<keyword evidence="1 4" id="KW-0436">Ligase</keyword>
<dbReference type="GO" id="GO:0005524">
    <property type="term" value="F:ATP binding"/>
    <property type="evidence" value="ECO:0007669"/>
    <property type="project" value="UniProtKB-UniRule"/>
</dbReference>
<evidence type="ECO:0000259" key="3">
    <source>
        <dbReference type="PROSITE" id="PS50975"/>
    </source>
</evidence>
<dbReference type="Gene3D" id="3.30.470.20">
    <property type="entry name" value="ATP-grasp fold, B domain"/>
    <property type="match status" value="1"/>
</dbReference>
<dbReference type="Pfam" id="PF07478">
    <property type="entry name" value="Dala_Dala_lig_C"/>
    <property type="match status" value="1"/>
</dbReference>
<organism evidence="4 5">
    <name type="scientific">Algibacter lectus</name>
    <dbReference type="NCBI Taxonomy" id="221126"/>
    <lineage>
        <taxon>Bacteria</taxon>
        <taxon>Pseudomonadati</taxon>
        <taxon>Bacteroidota</taxon>
        <taxon>Flavobacteriia</taxon>
        <taxon>Flavobacteriales</taxon>
        <taxon>Flavobacteriaceae</taxon>
        <taxon>Algibacter</taxon>
    </lineage>
</organism>
<feature type="domain" description="ATP-grasp" evidence="3">
    <location>
        <begin position="3"/>
        <end position="54"/>
    </location>
</feature>
<keyword evidence="2" id="KW-0067">ATP-binding</keyword>
<sequence>MKGFSRSEYIFKDGEPPHLLEMNTIPGLTRESILPQQAAAAGISLSDLFDSAIEEALK</sequence>
<dbReference type="EC" id="6.3.2.4" evidence="4"/>
<dbReference type="PROSITE" id="PS50975">
    <property type="entry name" value="ATP_GRASP"/>
    <property type="match status" value="1"/>
</dbReference>
<keyword evidence="2" id="KW-0547">Nucleotide-binding</keyword>
<dbReference type="Proteomes" id="UP000029643">
    <property type="component" value="Unassembled WGS sequence"/>
</dbReference>
<evidence type="ECO:0000313" key="4">
    <source>
        <dbReference type="EMBL" id="GAL81610.1"/>
    </source>
</evidence>
<dbReference type="InterPro" id="IPR011761">
    <property type="entry name" value="ATP-grasp"/>
</dbReference>
<dbReference type="InterPro" id="IPR011095">
    <property type="entry name" value="Dala_Dala_lig_C"/>
</dbReference>
<proteinExistence type="predicted"/>
<evidence type="ECO:0000256" key="1">
    <source>
        <dbReference type="ARBA" id="ARBA00022598"/>
    </source>
</evidence>
<dbReference type="GO" id="GO:0008716">
    <property type="term" value="F:D-alanine-D-alanine ligase activity"/>
    <property type="evidence" value="ECO:0007669"/>
    <property type="project" value="UniProtKB-EC"/>
</dbReference>
<gene>
    <name evidence="4" type="ORF">JCM19274_455</name>
</gene>
<dbReference type="EMBL" id="BBNU01000017">
    <property type="protein sequence ID" value="GAL81610.1"/>
    <property type="molecule type" value="Genomic_DNA"/>
</dbReference>
<reference evidence="4 5" key="1">
    <citation type="journal article" date="2014" name="Genome Announc.">
        <title>Draft Genome Sequences of Marine Flavobacterium Algibacter lectus Strains SS8 and NR4.</title>
        <authorList>
            <person name="Takatani N."/>
            <person name="Nakanishi M."/>
            <person name="Meirelles P."/>
            <person name="Mino S."/>
            <person name="Suda W."/>
            <person name="Oshima K."/>
            <person name="Hattori M."/>
            <person name="Ohkuma M."/>
            <person name="Hosokawa M."/>
            <person name="Miyashita K."/>
            <person name="Thompson F.L."/>
            <person name="Niwa A."/>
            <person name="Sawabe T."/>
            <person name="Sawabe T."/>
        </authorList>
    </citation>
    <scope>NUCLEOTIDE SEQUENCE [LARGE SCALE GENOMIC DNA]</scope>
    <source>
        <strain evidence="5">JCM19274</strain>
    </source>
</reference>
<comment type="caution">
    <text evidence="4">The sequence shown here is derived from an EMBL/GenBank/DDBJ whole genome shotgun (WGS) entry which is preliminary data.</text>
</comment>